<keyword evidence="8" id="KW-0638">Presynaptic neurotoxin</keyword>
<reference evidence="11 12" key="1">
    <citation type="submission" date="2021-06" db="EMBL/GenBank/DDBJ databases">
        <title>Caerostris extrusa draft genome.</title>
        <authorList>
            <person name="Kono N."/>
            <person name="Arakawa K."/>
        </authorList>
    </citation>
    <scope>NUCLEOTIDE SEQUENCE [LARGE SCALE GENOMIC DNA]</scope>
</reference>
<keyword evidence="4" id="KW-0964">Secreted</keyword>
<keyword evidence="9" id="KW-1053">Target membrane</keyword>
<keyword evidence="12" id="KW-1185">Reference proteome</keyword>
<evidence type="ECO:0000256" key="6">
    <source>
        <dbReference type="ARBA" id="ARBA00022656"/>
    </source>
</evidence>
<accession>A0AAV4X8D3</accession>
<name>A0AAV4X8D3_CAEEX</name>
<evidence type="ECO:0000256" key="2">
    <source>
        <dbReference type="ARBA" id="ARBA00004613"/>
    </source>
</evidence>
<dbReference type="Proteomes" id="UP001054945">
    <property type="component" value="Unassembled WGS sequence"/>
</dbReference>
<keyword evidence="9" id="KW-0472">Membrane</keyword>
<evidence type="ECO:0000256" key="4">
    <source>
        <dbReference type="ARBA" id="ARBA00022525"/>
    </source>
</evidence>
<dbReference type="PROSITE" id="PS50088">
    <property type="entry name" value="ANK_REPEAT"/>
    <property type="match status" value="1"/>
</dbReference>
<dbReference type="InterPro" id="IPR036770">
    <property type="entry name" value="Ankyrin_rpt-contain_sf"/>
</dbReference>
<keyword evidence="5" id="KW-1052">Target cell membrane</keyword>
<evidence type="ECO:0000256" key="9">
    <source>
        <dbReference type="ARBA" id="ARBA00023298"/>
    </source>
</evidence>
<dbReference type="AlphaFoldDB" id="A0AAV4X8D3"/>
<dbReference type="Pfam" id="PF00023">
    <property type="entry name" value="Ank"/>
    <property type="match status" value="1"/>
</dbReference>
<evidence type="ECO:0000256" key="10">
    <source>
        <dbReference type="PROSITE-ProRule" id="PRU00023"/>
    </source>
</evidence>
<dbReference type="GO" id="GO:0005576">
    <property type="term" value="C:extracellular region"/>
    <property type="evidence" value="ECO:0007669"/>
    <property type="project" value="UniProtKB-SubCell"/>
</dbReference>
<comment type="caution">
    <text evidence="11">The sequence shown here is derived from an EMBL/GenBank/DDBJ whole genome shotgun (WGS) entry which is preliminary data.</text>
</comment>
<organism evidence="11 12">
    <name type="scientific">Caerostris extrusa</name>
    <name type="common">Bark spider</name>
    <name type="synonym">Caerostris bankana</name>
    <dbReference type="NCBI Taxonomy" id="172846"/>
    <lineage>
        <taxon>Eukaryota</taxon>
        <taxon>Metazoa</taxon>
        <taxon>Ecdysozoa</taxon>
        <taxon>Arthropoda</taxon>
        <taxon>Chelicerata</taxon>
        <taxon>Arachnida</taxon>
        <taxon>Araneae</taxon>
        <taxon>Araneomorphae</taxon>
        <taxon>Entelegynae</taxon>
        <taxon>Araneoidea</taxon>
        <taxon>Araneidae</taxon>
        <taxon>Caerostris</taxon>
    </lineage>
</organism>
<evidence type="ECO:0000256" key="8">
    <source>
        <dbReference type="ARBA" id="ARBA00023028"/>
    </source>
</evidence>
<dbReference type="InterPro" id="IPR002110">
    <property type="entry name" value="Ankyrin_rpt"/>
</dbReference>
<dbReference type="GO" id="GO:0044231">
    <property type="term" value="C:host cell presynaptic membrane"/>
    <property type="evidence" value="ECO:0007669"/>
    <property type="project" value="UniProtKB-KW"/>
</dbReference>
<sequence length="36" mass="4029">MGANIHTSQSDREPLHEACQDDKLECAEILLRYGAN</sequence>
<dbReference type="GO" id="GO:0006887">
    <property type="term" value="P:exocytosis"/>
    <property type="evidence" value="ECO:0007669"/>
    <property type="project" value="UniProtKB-KW"/>
</dbReference>
<keyword evidence="6" id="KW-0800">Toxin</keyword>
<protein>
    <submittedName>
        <fullName evidence="11">Uncharacterized protein</fullName>
    </submittedName>
</protein>
<comment type="subcellular location">
    <subcellularLocation>
        <location evidence="2">Secreted</location>
    </subcellularLocation>
    <subcellularLocation>
        <location evidence="1">Target cell membrane</location>
    </subcellularLocation>
</comment>
<keyword evidence="7" id="KW-0528">Neurotoxin</keyword>
<evidence type="ECO:0000256" key="5">
    <source>
        <dbReference type="ARBA" id="ARBA00022537"/>
    </source>
</evidence>
<dbReference type="PROSITE" id="PS50297">
    <property type="entry name" value="ANK_REP_REGION"/>
    <property type="match status" value="1"/>
</dbReference>
<evidence type="ECO:0000313" key="12">
    <source>
        <dbReference type="Proteomes" id="UP001054945"/>
    </source>
</evidence>
<feature type="non-terminal residue" evidence="11">
    <location>
        <position position="36"/>
    </location>
</feature>
<evidence type="ECO:0000256" key="1">
    <source>
        <dbReference type="ARBA" id="ARBA00004175"/>
    </source>
</evidence>
<evidence type="ECO:0000256" key="7">
    <source>
        <dbReference type="ARBA" id="ARBA00022699"/>
    </source>
</evidence>
<proteinExistence type="predicted"/>
<keyword evidence="3" id="KW-0268">Exocytosis</keyword>
<dbReference type="GO" id="GO:0044218">
    <property type="term" value="C:other organism cell membrane"/>
    <property type="evidence" value="ECO:0007669"/>
    <property type="project" value="UniProtKB-KW"/>
</dbReference>
<feature type="repeat" description="ANK" evidence="10">
    <location>
        <begin position="10"/>
        <end position="36"/>
    </location>
</feature>
<gene>
    <name evidence="11" type="ORF">CEXT_688481</name>
</gene>
<evidence type="ECO:0000256" key="3">
    <source>
        <dbReference type="ARBA" id="ARBA00022483"/>
    </source>
</evidence>
<dbReference type="Gene3D" id="1.25.40.20">
    <property type="entry name" value="Ankyrin repeat-containing domain"/>
    <property type="match status" value="1"/>
</dbReference>
<keyword evidence="10" id="KW-0040">ANK repeat</keyword>
<dbReference type="EMBL" id="BPLR01017364">
    <property type="protein sequence ID" value="GIY90943.1"/>
    <property type="molecule type" value="Genomic_DNA"/>
</dbReference>
<dbReference type="SUPFAM" id="SSF48403">
    <property type="entry name" value="Ankyrin repeat"/>
    <property type="match status" value="1"/>
</dbReference>
<dbReference type="GO" id="GO:0090729">
    <property type="term" value="F:toxin activity"/>
    <property type="evidence" value="ECO:0007669"/>
    <property type="project" value="UniProtKB-KW"/>
</dbReference>
<evidence type="ECO:0000313" key="11">
    <source>
        <dbReference type="EMBL" id="GIY90943.1"/>
    </source>
</evidence>